<keyword evidence="1 3" id="KW-0479">Metal-binding</keyword>
<dbReference type="PANTHER" id="PTHR35889:SF3">
    <property type="entry name" value="F-BOX DOMAIN-CONTAINING PROTEIN"/>
    <property type="match status" value="1"/>
</dbReference>
<dbReference type="Pfam" id="PF07583">
    <property type="entry name" value="PSCyt2"/>
    <property type="match status" value="1"/>
</dbReference>
<dbReference type="PANTHER" id="PTHR35889">
    <property type="entry name" value="CYCLOINULO-OLIGOSACCHARIDE FRUCTANOTRANSFERASE-RELATED"/>
    <property type="match status" value="1"/>
</dbReference>
<evidence type="ECO:0000256" key="2">
    <source>
        <dbReference type="ARBA" id="ARBA00023004"/>
    </source>
</evidence>
<reference evidence="6 7" key="1">
    <citation type="submission" date="2023-03" db="EMBL/GenBank/DDBJ databases">
        <title>Paludisphaera mucosa sp. nov. a novel planctomycete from northern fen.</title>
        <authorList>
            <person name="Ivanova A."/>
        </authorList>
    </citation>
    <scope>NUCLEOTIDE SEQUENCE [LARGE SCALE GENOMIC DNA]</scope>
    <source>
        <strain evidence="6 7">Pla2</strain>
    </source>
</reference>
<dbReference type="Pfam" id="PF07587">
    <property type="entry name" value="PSD1"/>
    <property type="match status" value="1"/>
</dbReference>
<dbReference type="PROSITE" id="PS51007">
    <property type="entry name" value="CYTC"/>
    <property type="match status" value="1"/>
</dbReference>
<dbReference type="InterPro" id="IPR011429">
    <property type="entry name" value="Cyt_c_Planctomycete-type"/>
</dbReference>
<keyword evidence="7" id="KW-1185">Reference proteome</keyword>
<evidence type="ECO:0000313" key="7">
    <source>
        <dbReference type="Proteomes" id="UP001216907"/>
    </source>
</evidence>
<organism evidence="6 7">
    <name type="scientific">Paludisphaera mucosa</name>
    <dbReference type="NCBI Taxonomy" id="3030827"/>
    <lineage>
        <taxon>Bacteria</taxon>
        <taxon>Pseudomonadati</taxon>
        <taxon>Planctomycetota</taxon>
        <taxon>Planctomycetia</taxon>
        <taxon>Isosphaerales</taxon>
        <taxon>Isosphaeraceae</taxon>
        <taxon>Paludisphaera</taxon>
    </lineage>
</organism>
<comment type="caution">
    <text evidence="6">The sequence shown here is derived from an EMBL/GenBank/DDBJ whole genome shotgun (WGS) entry which is preliminary data.</text>
</comment>
<dbReference type="RefSeq" id="WP_277859960.1">
    <property type="nucleotide sequence ID" value="NZ_JARRAG010000001.1"/>
</dbReference>
<evidence type="ECO:0000259" key="5">
    <source>
        <dbReference type="PROSITE" id="PS51007"/>
    </source>
</evidence>
<dbReference type="InterPro" id="IPR009056">
    <property type="entry name" value="Cyt_c-like_dom"/>
</dbReference>
<evidence type="ECO:0000256" key="1">
    <source>
        <dbReference type="ARBA" id="ARBA00022723"/>
    </source>
</evidence>
<dbReference type="InterPro" id="IPR011444">
    <property type="entry name" value="DUF1549"/>
</dbReference>
<dbReference type="Pfam" id="PF07635">
    <property type="entry name" value="PSCyt1"/>
    <property type="match status" value="1"/>
</dbReference>
<evidence type="ECO:0000256" key="3">
    <source>
        <dbReference type="PROSITE-ProRule" id="PRU00433"/>
    </source>
</evidence>
<feature type="coiled-coil region" evidence="4">
    <location>
        <begin position="911"/>
        <end position="938"/>
    </location>
</feature>
<feature type="domain" description="Cytochrome c" evidence="5">
    <location>
        <begin position="3"/>
        <end position="100"/>
    </location>
</feature>
<evidence type="ECO:0000313" key="6">
    <source>
        <dbReference type="EMBL" id="MDG3003610.1"/>
    </source>
</evidence>
<gene>
    <name evidence="6" type="ORF">PZE19_07510</name>
</gene>
<keyword evidence="3" id="KW-0349">Heme</keyword>
<dbReference type="Proteomes" id="UP001216907">
    <property type="component" value="Unassembled WGS sequence"/>
</dbReference>
<evidence type="ECO:0000256" key="4">
    <source>
        <dbReference type="SAM" id="Coils"/>
    </source>
</evidence>
<keyword evidence="4" id="KW-0175">Coiled coil</keyword>
<sequence>MKAADEFEREVFPILQKHCLACHGPEKRRAGLRVDVKKVVFEATDARGAAIIPGRSGDSPIYRLAAGLDDDAVMPPNDEGKPTLTEPELSVLRAWIDAGARWPDGVGGTVEDPGRHWAFHPLHRPDPPRIEAADVRNPVDAFLEARLREKGVALAGPADRRAWIRRLSFDLLGLPPTVEEVDAYLADAAPDADERLVDRMLASPRYGERFARLWLDVVHFGESHGFGMDRPRNNAWPYRDYVINAFNADTPYARFVQEQIAADALFPDEPAKTPALGFAAAGPFNQSALVEQTDGTECKKIALNLDRDDMAASVASTFLSLTVQCARCHDHKFDPIPQTDYYRLQAVFAGVGRAEREYDADPEIAARRKALVALKAVVASGSVVPAESEEERRRLDESRGAWEVRSLSGLGSWITLWPSEAKAESGAPLAVLEDGSILAKGPIPAVDAYTLTTAPPAGTKSLRLEVLTDDSLPAHGPGRAENGNLTLTEWKALAVAPDGSTKPVALKGPAADFQQVDQNVARAFDGNDATGWAVHPEVGKPHFAVVDLAEDWAPAPGTSLRIVMEQKLGRQHVIGRFRLSASSLARPAADFVFPADVASALTTPIGSRTADQEATLTRHHRRVDVDRRLGELPATNRVFAIASSFPAYRNYKPPGEPYPIRVLKRGDVGQPGDAVSPGALGCIAAVPSVFNLEAPGDEKARRAALARWITDPANPLTWRSMANRVWQWHFGVGLVDTPNDFGKNGSVPSHPELLDWLAATLRDDGSLKNLHRLIVTSAAYRRSSGGRAWPEDSDNRLLSRMNRRRLDAEQVRDGLLAVSGRLDFKMGGPSAKQFVYSDPNVEVSPRIDYVGFDPDAPESLRRGVYRFLFRNVSDPLLEAFDAADPSLPTPRRNSTITPQQSLSLWNGRFALRQCEHLAARLEREAPDLEARVELACRLAWGRPPEAGELALLRGHAERHGLANACRLVLNANDFLFVH</sequence>
<name>A0ABT6F8B4_9BACT</name>
<proteinExistence type="predicted"/>
<protein>
    <submittedName>
        <fullName evidence="6">PSD1 and planctomycete cytochrome C domain-containing protein</fullName>
    </submittedName>
</protein>
<dbReference type="InterPro" id="IPR022655">
    <property type="entry name" value="DUF1553"/>
</dbReference>
<dbReference type="EMBL" id="JARRAG010000001">
    <property type="protein sequence ID" value="MDG3003610.1"/>
    <property type="molecule type" value="Genomic_DNA"/>
</dbReference>
<accession>A0ABT6F8B4</accession>
<keyword evidence="2 3" id="KW-0408">Iron</keyword>